<reference evidence="2" key="1">
    <citation type="submission" date="2021-01" db="EMBL/GenBank/DDBJ databases">
        <title>Phytophthora aleatoria, a newly-described species from Pinus radiata is distinct from Phytophthora cactorum isolates based on comparative genomics.</title>
        <authorList>
            <person name="Mcdougal R."/>
            <person name="Panda P."/>
            <person name="Williams N."/>
            <person name="Studholme D.J."/>
        </authorList>
    </citation>
    <scope>NUCLEOTIDE SEQUENCE</scope>
    <source>
        <strain evidence="2">NZFS 3830</strain>
    </source>
</reference>
<accession>A0A8T1U6A6</accession>
<dbReference type="OrthoDB" id="112883at2759"/>
<dbReference type="AlphaFoldDB" id="A0A8T1U6A6"/>
<evidence type="ECO:0000256" key="1">
    <source>
        <dbReference type="SAM" id="MobiDB-lite"/>
    </source>
</evidence>
<comment type="caution">
    <text evidence="2">The sequence shown here is derived from an EMBL/GenBank/DDBJ whole genome shotgun (WGS) entry which is preliminary data.</text>
</comment>
<feature type="region of interest" description="Disordered" evidence="1">
    <location>
        <begin position="1"/>
        <end position="41"/>
    </location>
</feature>
<name>A0A8T1U6A6_9STRA</name>
<dbReference type="EMBL" id="JAENGZ010000627">
    <property type="protein sequence ID" value="KAG6956129.1"/>
    <property type="molecule type" value="Genomic_DNA"/>
</dbReference>
<organism evidence="2 3">
    <name type="scientific">Phytophthora cactorum</name>
    <dbReference type="NCBI Taxonomy" id="29920"/>
    <lineage>
        <taxon>Eukaryota</taxon>
        <taxon>Sar</taxon>
        <taxon>Stramenopiles</taxon>
        <taxon>Oomycota</taxon>
        <taxon>Peronosporomycetes</taxon>
        <taxon>Peronosporales</taxon>
        <taxon>Peronosporaceae</taxon>
        <taxon>Phytophthora</taxon>
    </lineage>
</organism>
<sequence>MPRSRKKKRDLSPTSSPPSQPLTRSSTSATRPEAELSMSVVDSSSLLQPALGGAAATSAFTVPPDDNPFVAFAAPTLRLLDDSNSTQQTSRRSKPKLSPGTLVFHADTMTYDFANMVPHTCRNYGENSAIAQATDDSACLNVVDEMKEFVDKIVEETDNGATKS</sequence>
<gene>
    <name evidence="2" type="ORF">JG687_00010799</name>
</gene>
<proteinExistence type="predicted"/>
<protein>
    <submittedName>
        <fullName evidence="2">Uncharacterized protein</fullName>
    </submittedName>
</protein>
<evidence type="ECO:0000313" key="3">
    <source>
        <dbReference type="Proteomes" id="UP000688947"/>
    </source>
</evidence>
<dbReference type="Proteomes" id="UP000688947">
    <property type="component" value="Unassembled WGS sequence"/>
</dbReference>
<dbReference type="VEuPathDB" id="FungiDB:PC110_g23358"/>
<evidence type="ECO:0000313" key="2">
    <source>
        <dbReference type="EMBL" id="KAG6956129.1"/>
    </source>
</evidence>